<comment type="similarity">
    <text evidence="1 2">Belongs to the small heat shock protein (HSP20) family.</text>
</comment>
<dbReference type="Proteomes" id="UP000035681">
    <property type="component" value="Unplaced"/>
</dbReference>
<dbReference type="GO" id="GO:0042026">
    <property type="term" value="P:protein refolding"/>
    <property type="evidence" value="ECO:0007669"/>
    <property type="project" value="TreeGrafter"/>
</dbReference>
<dbReference type="PANTHER" id="PTHR45640:SF24">
    <property type="entry name" value="SHSP DOMAIN-CONTAINING PROTEIN"/>
    <property type="match status" value="1"/>
</dbReference>
<dbReference type="AlphaFoldDB" id="A0AAF5D4Q6"/>
<dbReference type="GO" id="GO:0005634">
    <property type="term" value="C:nucleus"/>
    <property type="evidence" value="ECO:0007669"/>
    <property type="project" value="TreeGrafter"/>
</dbReference>
<dbReference type="InterPro" id="IPR002068">
    <property type="entry name" value="A-crystallin/Hsp20_dom"/>
</dbReference>
<protein>
    <submittedName>
        <fullName evidence="6">SHSP domain-containing protein</fullName>
    </submittedName>
</protein>
<dbReference type="WBParaSite" id="TCONS_00006678.p1">
    <property type="protein sequence ID" value="TCONS_00006678.p1"/>
    <property type="gene ID" value="XLOC_004802"/>
</dbReference>
<feature type="domain" description="SHSP" evidence="4">
    <location>
        <begin position="972"/>
        <end position="1083"/>
    </location>
</feature>
<evidence type="ECO:0000256" key="2">
    <source>
        <dbReference type="RuleBase" id="RU003616"/>
    </source>
</evidence>
<organism evidence="5 6">
    <name type="scientific">Strongyloides stercoralis</name>
    <name type="common">Threadworm</name>
    <dbReference type="NCBI Taxonomy" id="6248"/>
    <lineage>
        <taxon>Eukaryota</taxon>
        <taxon>Metazoa</taxon>
        <taxon>Ecdysozoa</taxon>
        <taxon>Nematoda</taxon>
        <taxon>Chromadorea</taxon>
        <taxon>Rhabditida</taxon>
        <taxon>Tylenchina</taxon>
        <taxon>Panagrolaimomorpha</taxon>
        <taxon>Strongyloidoidea</taxon>
        <taxon>Strongyloididae</taxon>
        <taxon>Strongyloides</taxon>
    </lineage>
</organism>
<sequence>MSQPKIFEDKEYCHSRKELYMDSTGQYRPRQSKSLGRPFDTTTYYPNESRQWHSAGSSRLDVSKEGLNTFTVDLVHNTKTPITKHCPVITNNTILEPKSEYKIKCHDPNFPTKPKSFSETGEITIEKDITYDDKEQQEKVILIEDNDNNTRVITPVPKERSLSRSSILSCNSTEQKYHKKSDIIYNNPNHKNITQQPYQKKFFSPSPLPHPVITDQSINKVFSKGHSPNSKNCESPTLICQCPQPEQTKKIKKYTIPEKRIVDIPTKIVHEHVRSPSTISKDIYTDRVIKRHSISSHRSSSYSPVPIRDELSQKITCKDRIIYCDQVPKKISQIPTKVMSKVPCQIPQQISNHTETRKTKPSPPPIPQQIPNQVATKMLCQVPEQRKITTKIPCQVSKPFESKPIKPPTPIPTQEIILTKKFDKSPIIRSKSTTPVICQEPPVKIKPENMQGQYKSPNHIYTKTPINQNNIKHYKCQLTTPIPSQIYKPTKDIPIKKVPEDHHYYHVPERPVSQISQRHYDKTIPITESHYDTTSYHPSKSPIRSQSPHYYTPHTTHKKEYQQVPSQTEYISRISQQPYSSQTSSYPTKHSQEVFTDSYLQQQPKYRSIKVEERRHDSITPVTETTKPLSIRQSITPLPHSEVYTKTPVYKSVVPPTQTYVSESKAIPLSAPYQINGESKYSVLPKPKPTYSKLKDGTLIHEIEEVQNENVESDQIKSDQNINRNKQSHVISQCDQKIYEKKPYTEFNGSYQVYSKYSPIDKKEPTGHKYGIYDKTKYSVPYELSPSKELKNIPLSTRGVQSYQDRTKPIESTYYKPQERKERDEDIIYTTKDISTRQVKEPKTNYYIAEPIKTYYTKEPTKYYRQRSPSLKKVVEEEYTRHYKKTETTDEIIRETTPISESYYEGDIKEQNGYYKKTTGLPNVGVTTHYTKQQPSRSVSRNTINFEDSSDTEHYQKTKSFKSFKKAEKRVGSPERIIDEGAIYSTSDGFKIILDTSHFHSNDVKITKYDHTLQLEGKHYEVDRATNDTVTRSFVRKYSIPSNIDMNSISATVNEKGIMTIVGYYKKNDNHHGEKSLHELRNFYIVELFYTVKGLMKPIRPRLPTFQSYSQIQLCKP</sequence>
<dbReference type="GO" id="GO:0051082">
    <property type="term" value="F:unfolded protein binding"/>
    <property type="evidence" value="ECO:0007669"/>
    <property type="project" value="TreeGrafter"/>
</dbReference>
<dbReference type="Gene3D" id="2.60.40.790">
    <property type="match status" value="1"/>
</dbReference>
<dbReference type="InterPro" id="IPR001436">
    <property type="entry name" value="Alpha-crystallin/sHSP_animal"/>
</dbReference>
<feature type="compositionally biased region" description="Polar residues" evidence="3">
    <location>
        <begin position="532"/>
        <end position="549"/>
    </location>
</feature>
<reference evidence="6" key="1">
    <citation type="submission" date="2024-02" db="UniProtKB">
        <authorList>
            <consortium name="WormBaseParasite"/>
        </authorList>
    </citation>
    <scope>IDENTIFICATION</scope>
</reference>
<evidence type="ECO:0000313" key="6">
    <source>
        <dbReference type="WBParaSite" id="TCONS_00006678.p1"/>
    </source>
</evidence>
<dbReference type="Pfam" id="PF00011">
    <property type="entry name" value="HSP20"/>
    <property type="match status" value="1"/>
</dbReference>
<dbReference type="InterPro" id="IPR008978">
    <property type="entry name" value="HSP20-like_chaperone"/>
</dbReference>
<evidence type="ECO:0000259" key="4">
    <source>
        <dbReference type="PROSITE" id="PS01031"/>
    </source>
</evidence>
<evidence type="ECO:0000313" key="5">
    <source>
        <dbReference type="Proteomes" id="UP000035681"/>
    </source>
</evidence>
<dbReference type="GO" id="GO:0005737">
    <property type="term" value="C:cytoplasm"/>
    <property type="evidence" value="ECO:0007669"/>
    <property type="project" value="TreeGrafter"/>
</dbReference>
<proteinExistence type="inferred from homology"/>
<evidence type="ECO:0000256" key="1">
    <source>
        <dbReference type="PROSITE-ProRule" id="PRU00285"/>
    </source>
</evidence>
<dbReference type="PANTHER" id="PTHR45640">
    <property type="entry name" value="HEAT SHOCK PROTEIN HSP-12.2-RELATED"/>
    <property type="match status" value="1"/>
</dbReference>
<dbReference type="GO" id="GO:0009408">
    <property type="term" value="P:response to heat"/>
    <property type="evidence" value="ECO:0007669"/>
    <property type="project" value="TreeGrafter"/>
</dbReference>
<keyword evidence="5" id="KW-1185">Reference proteome</keyword>
<dbReference type="SUPFAM" id="SSF49764">
    <property type="entry name" value="HSP20-like chaperones"/>
    <property type="match status" value="1"/>
</dbReference>
<dbReference type="PROSITE" id="PS01031">
    <property type="entry name" value="SHSP"/>
    <property type="match status" value="1"/>
</dbReference>
<feature type="region of interest" description="Disordered" evidence="3">
    <location>
        <begin position="528"/>
        <end position="566"/>
    </location>
</feature>
<name>A0AAF5D4Q6_STRER</name>
<dbReference type="CDD" id="cd06526">
    <property type="entry name" value="metazoan_ACD"/>
    <property type="match status" value="1"/>
</dbReference>
<accession>A0AAF5D4Q6</accession>
<evidence type="ECO:0000256" key="3">
    <source>
        <dbReference type="SAM" id="MobiDB-lite"/>
    </source>
</evidence>